<protein>
    <submittedName>
        <fullName evidence="2">Uncharacterized protein</fullName>
    </submittedName>
</protein>
<reference evidence="2" key="1">
    <citation type="submission" date="2023-02" db="EMBL/GenBank/DDBJ databases">
        <title>Kitasatospora phosalacinea NBRC 14627.</title>
        <authorList>
            <person name="Ichikawa N."/>
            <person name="Sato H."/>
            <person name="Tonouchi N."/>
        </authorList>
    </citation>
    <scope>NUCLEOTIDE SEQUENCE</scope>
    <source>
        <strain evidence="2">NBRC 14627</strain>
    </source>
</reference>
<dbReference type="EMBL" id="BSSA01000021">
    <property type="protein sequence ID" value="GLW73023.1"/>
    <property type="molecule type" value="Genomic_DNA"/>
</dbReference>
<evidence type="ECO:0000313" key="3">
    <source>
        <dbReference type="Proteomes" id="UP001165041"/>
    </source>
</evidence>
<accession>A0A9W6V490</accession>
<keyword evidence="1" id="KW-0812">Transmembrane</keyword>
<keyword evidence="1" id="KW-1133">Transmembrane helix</keyword>
<name>A0A9W6V490_9ACTN</name>
<comment type="caution">
    <text evidence="2">The sequence shown here is derived from an EMBL/GenBank/DDBJ whole genome shotgun (WGS) entry which is preliminary data.</text>
</comment>
<organism evidence="2 3">
    <name type="scientific">Kitasatospora phosalacinea</name>
    <dbReference type="NCBI Taxonomy" id="2065"/>
    <lineage>
        <taxon>Bacteria</taxon>
        <taxon>Bacillati</taxon>
        <taxon>Actinomycetota</taxon>
        <taxon>Actinomycetes</taxon>
        <taxon>Kitasatosporales</taxon>
        <taxon>Streptomycetaceae</taxon>
        <taxon>Kitasatospora</taxon>
    </lineage>
</organism>
<feature type="transmembrane region" description="Helical" evidence="1">
    <location>
        <begin position="5"/>
        <end position="25"/>
    </location>
</feature>
<feature type="transmembrane region" description="Helical" evidence="1">
    <location>
        <begin position="31"/>
        <end position="49"/>
    </location>
</feature>
<evidence type="ECO:0000313" key="2">
    <source>
        <dbReference type="EMBL" id="GLW73023.1"/>
    </source>
</evidence>
<dbReference type="AlphaFoldDB" id="A0A9W6V490"/>
<evidence type="ECO:0000256" key="1">
    <source>
        <dbReference type="SAM" id="Phobius"/>
    </source>
</evidence>
<dbReference type="Proteomes" id="UP001165041">
    <property type="component" value="Unassembled WGS sequence"/>
</dbReference>
<keyword evidence="1" id="KW-0472">Membrane</keyword>
<sequence length="62" mass="6551">MTRNLLFATLLTFGALTLVVVLVVLGVPSTAAVWIGIPVVITGAVIRGIRNGLALREDQPPR</sequence>
<proteinExistence type="predicted"/>
<dbReference type="RefSeq" id="WP_285738680.1">
    <property type="nucleotide sequence ID" value="NZ_BSSA01000021.1"/>
</dbReference>
<gene>
    <name evidence="2" type="ORF">Kpho02_53220</name>
</gene>